<dbReference type="AlphaFoldDB" id="A0A0K2V880"/>
<dbReference type="PANTHER" id="PTHR11042:SF91">
    <property type="entry name" value="EUKARYOTIC TRANSLATION INITIATION FACTOR 2-ALPHA KINASE"/>
    <property type="match status" value="1"/>
</dbReference>
<evidence type="ECO:0000256" key="1">
    <source>
        <dbReference type="ARBA" id="ARBA00012513"/>
    </source>
</evidence>
<dbReference type="FunFam" id="1.10.510.10:FF:000251">
    <property type="entry name" value="eukaryotic translation initiation factor 2-alpha kinase 3"/>
    <property type="match status" value="1"/>
</dbReference>
<evidence type="ECO:0000256" key="10">
    <source>
        <dbReference type="SAM" id="MobiDB-lite"/>
    </source>
</evidence>
<dbReference type="OMA" id="CMIEERE"/>
<evidence type="ECO:0000256" key="2">
    <source>
        <dbReference type="ARBA" id="ARBA00022527"/>
    </source>
</evidence>
<protein>
    <recommendedName>
        <fullName evidence="1">non-specific serine/threonine protein kinase</fullName>
        <ecNumber evidence="1">2.7.11.1</ecNumber>
    </recommendedName>
</protein>
<proteinExistence type="inferred from homology"/>
<feature type="compositionally biased region" description="Acidic residues" evidence="10">
    <location>
        <begin position="674"/>
        <end position="686"/>
    </location>
</feature>
<organism evidence="13">
    <name type="scientific">Lepeophtheirus salmonis</name>
    <name type="common">Salmon louse</name>
    <name type="synonym">Caligus salmonis</name>
    <dbReference type="NCBI Taxonomy" id="72036"/>
    <lineage>
        <taxon>Eukaryota</taxon>
        <taxon>Metazoa</taxon>
        <taxon>Ecdysozoa</taxon>
        <taxon>Arthropoda</taxon>
        <taxon>Crustacea</taxon>
        <taxon>Multicrustacea</taxon>
        <taxon>Hexanauplia</taxon>
        <taxon>Copepoda</taxon>
        <taxon>Siphonostomatoida</taxon>
        <taxon>Caligidae</taxon>
        <taxon>Lepeophtheirus</taxon>
    </lineage>
</organism>
<keyword evidence="13" id="KW-0648">Protein biosynthesis</keyword>
<keyword evidence="5 9" id="KW-0547">Nucleotide-binding</keyword>
<accession>A0A0K2V880</accession>
<sequence length="936" mass="106113">MFLVFLVLSLLFFRLIPTCSVELDSYSSESEGLKDLLLVSTLDGCLTAVRPEGSIVWAIGTGGPLLSSSISNLDFSKGAQWIKLIPSLAGGLYRFDGQQMKPLPLNAEALLRNSFKLFDSSLIISGGLATKTTGINLSNGEIIYECSAEGGCNSFQKEAENQKTEDVLVLQRHVQTVRAHEPKNGFEKWNFSVSQQHLLAHSSISPSENERLLSSEDDPFILKAVISEGILCSVDSKDETRIRWQQKFEVPIVHVWRMREGILSKVDLFSDGSLPSAKGGSPSLYVGSFEDQLYIQESDSLAKSNSHFTNVYFESNKQTSSNQLAEVPWKPYLLDNRYSMTKKEFPKLSKSDKSLAETTSLAVIYGDDLSPSGGLYLFTREEDENDTSKKYFEDGYTSEPIQIVFVSIWFWWKEVVLISVLTVYVYNYFFTRPYVNYLRNTFARKLALIGSNVNVVVVERTIEVPVEIHVPVEVPKNSSSNNCKSEHSSSYNTEEYSRSSSYNNSQEYVSRFESDYIPLQSLGRGGFGIVFECKNKIDDTHYAVKRIRLPRSEHSKKKVMREVKFLAKLDHRNIVRYYHTWLENPPFGWQEGRDTSWEGEIEFPTRTETEDTTDKSAMRTRDFPLKKTSVSHKKSRNDSYSIIFEKSTSSSESIIFEGNENGMDESRTNTSSFDIDDEDSSSEAEESQAAIINNKGPRSYLYIVMQLCHKESLKDWLTSPETCSFSHASRVQQAIQIFHQICLGVEYFHKMGLIHRDLKPGNIFFSKTDGTIKIGDFGLVTHVELDFEPNGELFSCPESNLRHTDRVGTELYMSPEQLANKSYNHKVDIFSMGLILFELLVTFSTQMERIQCLRDLKNGNNLKAELAGKMFKGLVTEMISEDPNHRPEVSELLSTTPLVKHAELIAGMEHKERRRRLITEGSLSSGETDELDILSN</sequence>
<evidence type="ECO:0000256" key="9">
    <source>
        <dbReference type="PROSITE-ProRule" id="PRU10141"/>
    </source>
</evidence>
<dbReference type="SMART" id="SM00220">
    <property type="entry name" value="S_TKc"/>
    <property type="match status" value="1"/>
</dbReference>
<evidence type="ECO:0000313" key="13">
    <source>
        <dbReference type="EMBL" id="CDW46146.1"/>
    </source>
</evidence>
<keyword evidence="7 9" id="KW-0067">ATP-binding</keyword>
<dbReference type="GO" id="GO:0005634">
    <property type="term" value="C:nucleus"/>
    <property type="evidence" value="ECO:0007669"/>
    <property type="project" value="TreeGrafter"/>
</dbReference>
<dbReference type="EC" id="2.7.11.1" evidence="1"/>
<dbReference type="PROSITE" id="PS00107">
    <property type="entry name" value="PROTEIN_KINASE_ATP"/>
    <property type="match status" value="1"/>
</dbReference>
<evidence type="ECO:0000256" key="4">
    <source>
        <dbReference type="ARBA" id="ARBA00022679"/>
    </source>
</evidence>
<evidence type="ECO:0000256" key="6">
    <source>
        <dbReference type="ARBA" id="ARBA00022777"/>
    </source>
</evidence>
<keyword evidence="3" id="KW-0597">Phosphoprotein</keyword>
<dbReference type="InterPro" id="IPR008271">
    <property type="entry name" value="Ser/Thr_kinase_AS"/>
</dbReference>
<dbReference type="InterPro" id="IPR017441">
    <property type="entry name" value="Protein_kinase_ATP_BS"/>
</dbReference>
<keyword evidence="13" id="KW-0396">Initiation factor</keyword>
<comment type="similarity">
    <text evidence="8">Belongs to the protein kinase superfamily. Ser/Thr protein kinase family. GCN2 subfamily.</text>
</comment>
<evidence type="ECO:0000256" key="8">
    <source>
        <dbReference type="ARBA" id="ARBA00037982"/>
    </source>
</evidence>
<dbReference type="InterPro" id="IPR050339">
    <property type="entry name" value="CC_SR_Kinase"/>
</dbReference>
<dbReference type="PROSITE" id="PS00108">
    <property type="entry name" value="PROTEIN_KINASE_ST"/>
    <property type="match status" value="1"/>
</dbReference>
<dbReference type="OrthoDB" id="341578at2759"/>
<feature type="domain" description="Protein kinase" evidence="12">
    <location>
        <begin position="516"/>
        <end position="899"/>
    </location>
</feature>
<dbReference type="InterPro" id="IPR011009">
    <property type="entry name" value="Kinase-like_dom_sf"/>
</dbReference>
<dbReference type="SUPFAM" id="SSF56112">
    <property type="entry name" value="Protein kinase-like (PK-like)"/>
    <property type="match status" value="1"/>
</dbReference>
<feature type="region of interest" description="Disordered" evidence="10">
    <location>
        <begin position="659"/>
        <end position="688"/>
    </location>
</feature>
<feature type="region of interest" description="Disordered" evidence="10">
    <location>
        <begin position="476"/>
        <end position="498"/>
    </location>
</feature>
<evidence type="ECO:0000259" key="12">
    <source>
        <dbReference type="PROSITE" id="PS50011"/>
    </source>
</evidence>
<name>A0A0K2V880_LEPSM</name>
<dbReference type="GO" id="GO:0005524">
    <property type="term" value="F:ATP binding"/>
    <property type="evidence" value="ECO:0007669"/>
    <property type="project" value="UniProtKB-UniRule"/>
</dbReference>
<evidence type="ECO:0000256" key="3">
    <source>
        <dbReference type="ARBA" id="ARBA00022553"/>
    </source>
</evidence>
<reference evidence="13" key="1">
    <citation type="submission" date="2014-05" db="EMBL/GenBank/DDBJ databases">
        <authorList>
            <person name="Chronopoulou M."/>
        </authorList>
    </citation>
    <scope>NUCLEOTIDE SEQUENCE</scope>
    <source>
        <tissue evidence="13">Whole organism</tissue>
    </source>
</reference>
<dbReference type="InterPro" id="IPR000719">
    <property type="entry name" value="Prot_kinase_dom"/>
</dbReference>
<feature type="signal peptide" evidence="11">
    <location>
        <begin position="1"/>
        <end position="20"/>
    </location>
</feature>
<evidence type="ECO:0000256" key="11">
    <source>
        <dbReference type="SAM" id="SignalP"/>
    </source>
</evidence>
<dbReference type="PROSITE" id="PS50011">
    <property type="entry name" value="PROTEIN_KINASE_DOM"/>
    <property type="match status" value="1"/>
</dbReference>
<dbReference type="GO" id="GO:0004694">
    <property type="term" value="F:eukaryotic translation initiation factor 2alpha kinase activity"/>
    <property type="evidence" value="ECO:0007669"/>
    <property type="project" value="TreeGrafter"/>
</dbReference>
<keyword evidence="11" id="KW-0732">Signal</keyword>
<dbReference type="Pfam" id="PF00069">
    <property type="entry name" value="Pkinase"/>
    <property type="match status" value="2"/>
</dbReference>
<dbReference type="GO" id="GO:0005737">
    <property type="term" value="C:cytoplasm"/>
    <property type="evidence" value="ECO:0007669"/>
    <property type="project" value="TreeGrafter"/>
</dbReference>
<evidence type="ECO:0000256" key="5">
    <source>
        <dbReference type="ARBA" id="ARBA00022741"/>
    </source>
</evidence>
<keyword evidence="4" id="KW-0808">Transferase</keyword>
<dbReference type="Gene3D" id="3.30.200.20">
    <property type="entry name" value="Phosphorylase Kinase, domain 1"/>
    <property type="match status" value="1"/>
</dbReference>
<evidence type="ECO:0000256" key="7">
    <source>
        <dbReference type="ARBA" id="ARBA00022840"/>
    </source>
</evidence>
<feature type="binding site" evidence="9">
    <location>
        <position position="545"/>
    </location>
    <ligand>
        <name>ATP</name>
        <dbReference type="ChEBI" id="CHEBI:30616"/>
    </ligand>
</feature>
<dbReference type="GO" id="GO:0003743">
    <property type="term" value="F:translation initiation factor activity"/>
    <property type="evidence" value="ECO:0007669"/>
    <property type="project" value="UniProtKB-KW"/>
</dbReference>
<feature type="chain" id="PRO_5005489496" description="non-specific serine/threonine protein kinase" evidence="11">
    <location>
        <begin position="21"/>
        <end position="936"/>
    </location>
</feature>
<dbReference type="Gene3D" id="1.10.510.10">
    <property type="entry name" value="Transferase(Phosphotransferase) domain 1"/>
    <property type="match status" value="1"/>
</dbReference>
<dbReference type="EMBL" id="HACA01028785">
    <property type="protein sequence ID" value="CDW46146.1"/>
    <property type="molecule type" value="Transcribed_RNA"/>
</dbReference>
<keyword evidence="6 13" id="KW-0418">Kinase</keyword>
<dbReference type="PANTHER" id="PTHR11042">
    <property type="entry name" value="EUKARYOTIC TRANSLATION INITIATION FACTOR 2-ALPHA KINASE EIF2-ALPHA KINASE -RELATED"/>
    <property type="match status" value="1"/>
</dbReference>
<keyword evidence="2" id="KW-0723">Serine/threonine-protein kinase</keyword>